<dbReference type="PROSITE" id="PS01100">
    <property type="entry name" value="NNMT_PNMT_TEMT"/>
    <property type="match status" value="1"/>
</dbReference>
<dbReference type="Pfam" id="PF01234">
    <property type="entry name" value="NNMT_PNMT_TEMT"/>
    <property type="match status" value="1"/>
</dbReference>
<evidence type="ECO:0000256" key="1">
    <source>
        <dbReference type="ARBA" id="ARBA00007996"/>
    </source>
</evidence>
<evidence type="ECO:0000256" key="4">
    <source>
        <dbReference type="ARBA" id="ARBA00022691"/>
    </source>
</evidence>
<dbReference type="Proteomes" id="UP000694863">
    <property type="component" value="Unplaced"/>
</dbReference>
<evidence type="ECO:0000313" key="6">
    <source>
        <dbReference type="RefSeq" id="XP_004702915.1"/>
    </source>
</evidence>
<keyword evidence="2" id="KW-0489">Methyltransferase</keyword>
<reference evidence="6" key="1">
    <citation type="submission" date="2025-08" db="UniProtKB">
        <authorList>
            <consortium name="RefSeq"/>
        </authorList>
    </citation>
    <scope>IDENTIFICATION</scope>
</reference>
<dbReference type="InterPro" id="IPR000940">
    <property type="entry name" value="NNMT_TEMT_trans"/>
</dbReference>
<dbReference type="GeneID" id="101652383"/>
<dbReference type="PIRSF" id="PIRSF000384">
    <property type="entry name" value="PNMTase"/>
    <property type="match status" value="1"/>
</dbReference>
<protein>
    <submittedName>
        <fullName evidence="6">LOW QUALITY PROTEIN: indolethylamine N-methyltransferase</fullName>
    </submittedName>
</protein>
<dbReference type="PROSITE" id="PS51681">
    <property type="entry name" value="SAM_MT_NNMT_PNMT_TEMT"/>
    <property type="match status" value="1"/>
</dbReference>
<dbReference type="Gene3D" id="3.40.50.150">
    <property type="entry name" value="Vaccinia Virus protein VP39"/>
    <property type="match status" value="1"/>
</dbReference>
<organism evidence="5 6">
    <name type="scientific">Echinops telfairi</name>
    <name type="common">Lesser hedgehog tenrec</name>
    <dbReference type="NCBI Taxonomy" id="9371"/>
    <lineage>
        <taxon>Eukaryota</taxon>
        <taxon>Metazoa</taxon>
        <taxon>Chordata</taxon>
        <taxon>Craniata</taxon>
        <taxon>Vertebrata</taxon>
        <taxon>Euteleostomi</taxon>
        <taxon>Mammalia</taxon>
        <taxon>Eutheria</taxon>
        <taxon>Afrotheria</taxon>
        <taxon>Tenrecidae</taxon>
        <taxon>Tenrecinae</taxon>
        <taxon>Echinops</taxon>
    </lineage>
</organism>
<gene>
    <name evidence="6" type="primary">INMT</name>
</gene>
<dbReference type="RefSeq" id="XP_004702915.1">
    <property type="nucleotide sequence ID" value="XM_004702858.2"/>
</dbReference>
<sequence>MEGGFKGGEAYQKYFLPGAYLTTYYSLDSGPAPKAEVLKFSLEFLHKTFGPGGLMGDMLIDIGSGPTIYQVLAACSSFLDITLSDFSDCNRQELGKWLKQEPGAFDWSPVVKYACELEGDSGRWMEKEEKLRAAVKRVIKCDVNLDTPLAPASLPLADCVLTLLAIECACCSLDTYHAALHNLASLLKGGGGHLVTMATLGLSSYVVGKYEFSYLTLEREELEQAVLDAGFDIQELLQAPKLYSVSLAPNTGICFIVARKRPEP</sequence>
<evidence type="ECO:0000256" key="2">
    <source>
        <dbReference type="ARBA" id="ARBA00022603"/>
    </source>
</evidence>
<keyword evidence="4" id="KW-0949">S-adenosyl-L-methionine</keyword>
<keyword evidence="5" id="KW-1185">Reference proteome</keyword>
<dbReference type="PANTHER" id="PTHR10867:SF33">
    <property type="entry name" value="INDOLETHYLAMINE N-METHYLTRANSFERASE"/>
    <property type="match status" value="1"/>
</dbReference>
<dbReference type="SUPFAM" id="SSF53335">
    <property type="entry name" value="S-adenosyl-L-methionine-dependent methyltransferases"/>
    <property type="match status" value="1"/>
</dbReference>
<accession>A0ABM0ILM9</accession>
<name>A0ABM0ILM9_ECHTE</name>
<dbReference type="PANTHER" id="PTHR10867">
    <property type="entry name" value="NNMT/PNMT/TEMT FAMILY MEMBER"/>
    <property type="match status" value="1"/>
</dbReference>
<comment type="similarity">
    <text evidence="1">Belongs to the class I-like SAM-binding methyltransferase superfamily. NNMT/PNMT/TEMT family.</text>
</comment>
<keyword evidence="3" id="KW-0808">Transferase</keyword>
<dbReference type="InterPro" id="IPR025820">
    <property type="entry name" value="NNMT/PNMT/TEMT_CS"/>
</dbReference>
<evidence type="ECO:0000313" key="5">
    <source>
        <dbReference type="Proteomes" id="UP000694863"/>
    </source>
</evidence>
<proteinExistence type="inferred from homology"/>
<dbReference type="InterPro" id="IPR029063">
    <property type="entry name" value="SAM-dependent_MTases_sf"/>
</dbReference>
<evidence type="ECO:0000256" key="3">
    <source>
        <dbReference type="ARBA" id="ARBA00022679"/>
    </source>
</evidence>